<evidence type="ECO:0000256" key="1">
    <source>
        <dbReference type="SAM" id="MobiDB-lite"/>
    </source>
</evidence>
<feature type="compositionally biased region" description="Basic and acidic residues" evidence="1">
    <location>
        <begin position="91"/>
        <end position="100"/>
    </location>
</feature>
<dbReference type="Proteomes" id="UP000030752">
    <property type="component" value="Unassembled WGS sequence"/>
</dbReference>
<evidence type="ECO:0000313" key="3">
    <source>
        <dbReference type="Proteomes" id="UP000030752"/>
    </source>
</evidence>
<gene>
    <name evidence="2" type="ORF">HMPREF1541_09216</name>
</gene>
<accession>W2S9T9</accession>
<feature type="compositionally biased region" description="Low complexity" evidence="1">
    <location>
        <begin position="39"/>
        <end position="59"/>
    </location>
</feature>
<protein>
    <submittedName>
        <fullName evidence="2">Uncharacterized protein</fullName>
    </submittedName>
</protein>
<name>W2S9T9_CYPE1</name>
<proteinExistence type="predicted"/>
<organism evidence="2 3">
    <name type="scientific">Cyphellophora europaea (strain CBS 101466)</name>
    <name type="common">Phialophora europaea</name>
    <dbReference type="NCBI Taxonomy" id="1220924"/>
    <lineage>
        <taxon>Eukaryota</taxon>
        <taxon>Fungi</taxon>
        <taxon>Dikarya</taxon>
        <taxon>Ascomycota</taxon>
        <taxon>Pezizomycotina</taxon>
        <taxon>Eurotiomycetes</taxon>
        <taxon>Chaetothyriomycetidae</taxon>
        <taxon>Chaetothyriales</taxon>
        <taxon>Cyphellophoraceae</taxon>
        <taxon>Cyphellophora</taxon>
    </lineage>
</organism>
<dbReference type="OrthoDB" id="4157259at2759"/>
<dbReference type="AlphaFoldDB" id="W2S9T9"/>
<evidence type="ECO:0000313" key="2">
    <source>
        <dbReference type="EMBL" id="ETN45385.1"/>
    </source>
</evidence>
<dbReference type="RefSeq" id="XP_008712113.1">
    <property type="nucleotide sequence ID" value="XM_008713891.1"/>
</dbReference>
<dbReference type="eggNOG" id="ENOG502S65B">
    <property type="taxonomic scope" value="Eukaryota"/>
</dbReference>
<reference evidence="2 3" key="1">
    <citation type="submission" date="2013-03" db="EMBL/GenBank/DDBJ databases">
        <title>The Genome Sequence of Phialophora europaea CBS 101466.</title>
        <authorList>
            <consortium name="The Broad Institute Genomics Platform"/>
            <person name="Cuomo C."/>
            <person name="de Hoog S."/>
            <person name="Gorbushina A."/>
            <person name="Walker B."/>
            <person name="Young S.K."/>
            <person name="Zeng Q."/>
            <person name="Gargeya S."/>
            <person name="Fitzgerald M."/>
            <person name="Haas B."/>
            <person name="Abouelleil A."/>
            <person name="Allen A.W."/>
            <person name="Alvarado L."/>
            <person name="Arachchi H.M."/>
            <person name="Berlin A.M."/>
            <person name="Chapman S.B."/>
            <person name="Gainer-Dewar J."/>
            <person name="Goldberg J."/>
            <person name="Griggs A."/>
            <person name="Gujja S."/>
            <person name="Hansen M."/>
            <person name="Howarth C."/>
            <person name="Imamovic A."/>
            <person name="Ireland A."/>
            <person name="Larimer J."/>
            <person name="McCowan C."/>
            <person name="Murphy C."/>
            <person name="Pearson M."/>
            <person name="Poon T.W."/>
            <person name="Priest M."/>
            <person name="Roberts A."/>
            <person name="Saif S."/>
            <person name="Shea T."/>
            <person name="Sisk P."/>
            <person name="Sykes S."/>
            <person name="Wortman J."/>
            <person name="Nusbaum C."/>
            <person name="Birren B."/>
        </authorList>
    </citation>
    <scope>NUCLEOTIDE SEQUENCE [LARGE SCALE GENOMIC DNA]</scope>
    <source>
        <strain evidence="2 3">CBS 101466</strain>
    </source>
</reference>
<dbReference type="InParanoid" id="W2S9T9"/>
<dbReference type="EMBL" id="KB822712">
    <property type="protein sequence ID" value="ETN45385.1"/>
    <property type="molecule type" value="Genomic_DNA"/>
</dbReference>
<dbReference type="HOGENOM" id="CLU_1224633_0_0_1"/>
<dbReference type="VEuPathDB" id="FungiDB:HMPREF1541_09216"/>
<feature type="region of interest" description="Disordered" evidence="1">
    <location>
        <begin position="1"/>
        <end position="131"/>
    </location>
</feature>
<sequence>MSSHEPGSRAITIPLHSNNLKAAASRRIRSKLHDRTDSSEAGPSSYSSRESSWSSPNGSAHGLRHKPLRKAPYQPSPSDTSVEMNRNGKRSAMEWSDKQPQHRPQTPSSSPPSHMPAHVHNSPLGPSMMASSSYKSINLSSHNDPDEPPRLICYTKHSQGFTWNDELFLPGYLLGRYGGGRRRRHRWDNDDDDGDEDMDDVMDSNDPERCPVTEIFVTDEEAAAMMP</sequence>
<keyword evidence="3" id="KW-1185">Reference proteome</keyword>
<dbReference type="GeneID" id="19976555"/>